<sequence>MTNDSPTAGNDATGSVASVDSVTAAADRLAHARDDLFTFITKRTEFAGITTTHRIKISLESEDKEYAVWEATHGDDTDTWMVICQPYGREPSVLPDAQDPILELFLFFAFSNDYLREKEADR</sequence>
<dbReference type="EMBL" id="BK014810">
    <property type="protein sequence ID" value="DAD76848.1"/>
    <property type="molecule type" value="Genomic_DNA"/>
</dbReference>
<name>A0A8S5M3Y0_9CAUD</name>
<organism evidence="1">
    <name type="scientific">Siphoviridae sp. ctz7e2</name>
    <dbReference type="NCBI Taxonomy" id="2826526"/>
    <lineage>
        <taxon>Viruses</taxon>
        <taxon>Duplodnaviria</taxon>
        <taxon>Heunggongvirae</taxon>
        <taxon>Uroviricota</taxon>
        <taxon>Caudoviricetes</taxon>
    </lineage>
</organism>
<evidence type="ECO:0000313" key="1">
    <source>
        <dbReference type="EMBL" id="DAD76848.1"/>
    </source>
</evidence>
<accession>A0A8S5M3Y0</accession>
<reference evidence="1" key="1">
    <citation type="journal article" date="2021" name="Proc. Natl. Acad. Sci. U.S.A.">
        <title>A Catalog of Tens of Thousands of Viruses from Human Metagenomes Reveals Hidden Associations with Chronic Diseases.</title>
        <authorList>
            <person name="Tisza M.J."/>
            <person name="Buck C.B."/>
        </authorList>
    </citation>
    <scope>NUCLEOTIDE SEQUENCE</scope>
    <source>
        <strain evidence="1">Ctz7e2</strain>
    </source>
</reference>
<proteinExistence type="predicted"/>
<protein>
    <submittedName>
        <fullName evidence="1">Uncharacterized protein</fullName>
    </submittedName>
</protein>